<dbReference type="Proteomes" id="UP000198596">
    <property type="component" value="Unassembled WGS sequence"/>
</dbReference>
<evidence type="ECO:0000313" key="2">
    <source>
        <dbReference type="Proteomes" id="UP000198596"/>
    </source>
</evidence>
<organism evidence="1 2">
    <name type="scientific">Flavobacterium xueshanense</name>
    <dbReference type="NCBI Taxonomy" id="935223"/>
    <lineage>
        <taxon>Bacteria</taxon>
        <taxon>Pseudomonadati</taxon>
        <taxon>Bacteroidota</taxon>
        <taxon>Flavobacteriia</taxon>
        <taxon>Flavobacteriales</taxon>
        <taxon>Flavobacteriaceae</taxon>
        <taxon>Flavobacterium</taxon>
    </lineage>
</organism>
<sequence length="104" mass="11873">MENGIDVTDIVNAMYGNLNKHKECFLRLKKRTEQEGFSSLLVHPDFQAEHNKNGKHLIFVETKNLFYSTDNPSGYVKRCVQEGIKPENICAINEKGEFANIISI</sequence>
<keyword evidence="2" id="KW-1185">Reference proteome</keyword>
<dbReference type="STRING" id="935223.SAMN04488131_12132"/>
<name>A0A1I2IJP5_9FLAO</name>
<proteinExistence type="predicted"/>
<dbReference type="AlphaFoldDB" id="A0A1I2IJP5"/>
<reference evidence="2" key="1">
    <citation type="submission" date="2016-10" db="EMBL/GenBank/DDBJ databases">
        <authorList>
            <person name="Varghese N."/>
            <person name="Submissions S."/>
        </authorList>
    </citation>
    <scope>NUCLEOTIDE SEQUENCE [LARGE SCALE GENOMIC DNA]</scope>
    <source>
        <strain evidence="2">CGMCC 1.9227</strain>
    </source>
</reference>
<protein>
    <submittedName>
        <fullName evidence="1">Uncharacterized protein</fullName>
    </submittedName>
</protein>
<accession>A0A1I2IJP5</accession>
<dbReference type="EMBL" id="FONQ01000021">
    <property type="protein sequence ID" value="SFF42559.1"/>
    <property type="molecule type" value="Genomic_DNA"/>
</dbReference>
<gene>
    <name evidence="1" type="ORF">SAMN04488131_12132</name>
</gene>
<evidence type="ECO:0000313" key="1">
    <source>
        <dbReference type="EMBL" id="SFF42559.1"/>
    </source>
</evidence>